<protein>
    <recommendedName>
        <fullName evidence="9">C2H2-type domain-containing protein</fullName>
    </recommendedName>
</protein>
<evidence type="ECO:0000256" key="6">
    <source>
        <dbReference type="ARBA" id="ARBA00023242"/>
    </source>
</evidence>
<feature type="compositionally biased region" description="Pro residues" evidence="8">
    <location>
        <begin position="379"/>
        <end position="391"/>
    </location>
</feature>
<dbReference type="PANTHER" id="PTHR14003">
    <property type="entry name" value="TRANSCRIPTIONAL REPRESSOR PROTEIN YY"/>
    <property type="match status" value="1"/>
</dbReference>
<feature type="domain" description="C2H2-type" evidence="9">
    <location>
        <begin position="497"/>
        <end position="521"/>
    </location>
</feature>
<feature type="region of interest" description="Disordered" evidence="8">
    <location>
        <begin position="598"/>
        <end position="678"/>
    </location>
</feature>
<organism evidence="10 11">
    <name type="scientific">Leucocoprinus leucothites</name>
    <dbReference type="NCBI Taxonomy" id="201217"/>
    <lineage>
        <taxon>Eukaryota</taxon>
        <taxon>Fungi</taxon>
        <taxon>Dikarya</taxon>
        <taxon>Basidiomycota</taxon>
        <taxon>Agaricomycotina</taxon>
        <taxon>Agaricomycetes</taxon>
        <taxon>Agaricomycetidae</taxon>
        <taxon>Agaricales</taxon>
        <taxon>Agaricineae</taxon>
        <taxon>Agaricaceae</taxon>
        <taxon>Leucocoprinus</taxon>
    </lineage>
</organism>
<name>A0A8H5G3V2_9AGAR</name>
<keyword evidence="4 7" id="KW-0863">Zinc-finger</keyword>
<dbReference type="PROSITE" id="PS50157">
    <property type="entry name" value="ZINC_FINGER_C2H2_2"/>
    <property type="match status" value="4"/>
</dbReference>
<dbReference type="PRINTS" id="PR01217">
    <property type="entry name" value="PRICHEXTENSN"/>
</dbReference>
<reference evidence="10 11" key="1">
    <citation type="journal article" date="2020" name="ISME J.">
        <title>Uncovering the hidden diversity of litter-decomposition mechanisms in mushroom-forming fungi.</title>
        <authorList>
            <person name="Floudas D."/>
            <person name="Bentzer J."/>
            <person name="Ahren D."/>
            <person name="Johansson T."/>
            <person name="Persson P."/>
            <person name="Tunlid A."/>
        </authorList>
    </citation>
    <scope>NUCLEOTIDE SEQUENCE [LARGE SCALE GENOMIC DNA]</scope>
    <source>
        <strain evidence="10 11">CBS 146.42</strain>
    </source>
</reference>
<keyword evidence="3" id="KW-0677">Repeat</keyword>
<keyword evidence="11" id="KW-1185">Reference proteome</keyword>
<dbReference type="Gene3D" id="3.30.160.60">
    <property type="entry name" value="Classic Zinc Finger"/>
    <property type="match status" value="4"/>
</dbReference>
<comment type="subcellular location">
    <subcellularLocation>
        <location evidence="1">Nucleus</location>
    </subcellularLocation>
</comment>
<dbReference type="FunFam" id="3.30.160.60:FF:000744">
    <property type="entry name" value="zinc finger E-box-binding homeobox 1"/>
    <property type="match status" value="1"/>
</dbReference>
<proteinExistence type="predicted"/>
<sequence length="678" mass="73817">MDNEEHVLNLSDVVHDEPIDDDDNHHLNDTDNDNDREHPSHTRSPSYDPGPSILSPLHDGYTVPEHQPHHLPVPESFSVEMLEREIATLLNQNATAASAALLSAAAQQRQANLELANSQAHESVESQSAADTISSLGLNLSGLAAVLQAAQAQAENERVAVEMAGKEPDFTRQREDELAQNRQKNTRTAPAFHSLTQADESEEARRQRRKRSGGIGSDGSDYLLSDDDTTAAREDRRRESTPPPHSPTHNDMEPPASGLPPVPREFSDISDILTHFSTQFESEPDHTTHTAGLSSPDSSPVISHSRPPPLVETPPIPPTPLPPTNAPVTTTTQPPASPPVVAPPVESMPSQANPTHNSPAPPPPHPQPQPQPVASTSTNPPPPTELPPPSPKKAKKVKEKERVPVLHACDQEGCRKTFTRRSDLARHMRIHTGERPFVCDHAGCGKTFIQRSALHVHSRVHTGEKPHCCEYPGCGKTFGDSSSLARHRRTHTGKRPYKCEDPTCEKTFTRRTTLTSHMRTHDPTWEPDPNVRYNFKGKKRKLDDDDDQELAESVRTISALFQSGNASVLQDGRGDDPLEVRVASISAEIAAAIAHAQSRVYEEEEEEDEIDELEDDSGAETGGPGKLGPNTSGIRGGDGQGSGAGDEDEDSDTFPVPLRVRSVKSREAAAVAGAKRKR</sequence>
<evidence type="ECO:0000259" key="9">
    <source>
        <dbReference type="PROSITE" id="PS50157"/>
    </source>
</evidence>
<keyword evidence="2" id="KW-0479">Metal-binding</keyword>
<evidence type="ECO:0000313" key="11">
    <source>
        <dbReference type="Proteomes" id="UP000559027"/>
    </source>
</evidence>
<evidence type="ECO:0000256" key="3">
    <source>
        <dbReference type="ARBA" id="ARBA00022737"/>
    </source>
</evidence>
<dbReference type="GO" id="GO:0005667">
    <property type="term" value="C:transcription regulator complex"/>
    <property type="evidence" value="ECO:0007669"/>
    <property type="project" value="TreeGrafter"/>
</dbReference>
<feature type="domain" description="C2H2-type" evidence="9">
    <location>
        <begin position="467"/>
        <end position="496"/>
    </location>
</feature>
<dbReference type="InterPro" id="IPR036236">
    <property type="entry name" value="Znf_C2H2_sf"/>
</dbReference>
<dbReference type="OrthoDB" id="654211at2759"/>
<feature type="compositionally biased region" description="Polar residues" evidence="8">
    <location>
        <begin position="348"/>
        <end position="358"/>
    </location>
</feature>
<accession>A0A8H5G3V2</accession>
<feature type="compositionally biased region" description="Low complexity" evidence="8">
    <location>
        <begin position="294"/>
        <end position="305"/>
    </location>
</feature>
<evidence type="ECO:0000256" key="2">
    <source>
        <dbReference type="ARBA" id="ARBA00022723"/>
    </source>
</evidence>
<dbReference type="GO" id="GO:0031519">
    <property type="term" value="C:PcG protein complex"/>
    <property type="evidence" value="ECO:0007669"/>
    <property type="project" value="TreeGrafter"/>
</dbReference>
<comment type="caution">
    <text evidence="10">The sequence shown here is derived from an EMBL/GenBank/DDBJ whole genome shotgun (WGS) entry which is preliminary data.</text>
</comment>
<dbReference type="PANTHER" id="PTHR14003:SF20">
    <property type="entry name" value="FINGER DOMAIN PROTEIN, PUTATIVE (AFU_ORTHOLOGUE AFUA_4G10380)-RELATED"/>
    <property type="match status" value="1"/>
</dbReference>
<dbReference type="EMBL" id="JAACJO010000005">
    <property type="protein sequence ID" value="KAF5357911.1"/>
    <property type="molecule type" value="Genomic_DNA"/>
</dbReference>
<feature type="region of interest" description="Disordered" evidence="8">
    <location>
        <begin position="165"/>
        <end position="266"/>
    </location>
</feature>
<dbReference type="GO" id="GO:0008270">
    <property type="term" value="F:zinc ion binding"/>
    <property type="evidence" value="ECO:0007669"/>
    <property type="project" value="UniProtKB-KW"/>
</dbReference>
<feature type="compositionally biased region" description="Gly residues" evidence="8">
    <location>
        <begin position="634"/>
        <end position="644"/>
    </location>
</feature>
<evidence type="ECO:0000256" key="7">
    <source>
        <dbReference type="PROSITE-ProRule" id="PRU00042"/>
    </source>
</evidence>
<feature type="compositionally biased region" description="Pro residues" evidence="8">
    <location>
        <begin position="359"/>
        <end position="371"/>
    </location>
</feature>
<dbReference type="GO" id="GO:0000785">
    <property type="term" value="C:chromatin"/>
    <property type="evidence" value="ECO:0007669"/>
    <property type="project" value="TreeGrafter"/>
</dbReference>
<dbReference type="GO" id="GO:0000978">
    <property type="term" value="F:RNA polymerase II cis-regulatory region sequence-specific DNA binding"/>
    <property type="evidence" value="ECO:0007669"/>
    <property type="project" value="TreeGrafter"/>
</dbReference>
<dbReference type="SUPFAM" id="SSF57667">
    <property type="entry name" value="beta-beta-alpha zinc fingers"/>
    <property type="match status" value="2"/>
</dbReference>
<dbReference type="Pfam" id="PF00096">
    <property type="entry name" value="zf-C2H2"/>
    <property type="match status" value="4"/>
</dbReference>
<dbReference type="FunFam" id="3.30.160.60:FF:000125">
    <property type="entry name" value="Putative zinc finger protein 143"/>
    <property type="match status" value="1"/>
</dbReference>
<dbReference type="AlphaFoldDB" id="A0A8H5G3V2"/>
<feature type="domain" description="C2H2-type" evidence="9">
    <location>
        <begin position="407"/>
        <end position="436"/>
    </location>
</feature>
<dbReference type="FunFam" id="3.30.160.60:FF:000072">
    <property type="entry name" value="zinc finger protein 143 isoform X1"/>
    <property type="match status" value="1"/>
</dbReference>
<evidence type="ECO:0000256" key="5">
    <source>
        <dbReference type="ARBA" id="ARBA00022833"/>
    </source>
</evidence>
<dbReference type="SMART" id="SM00355">
    <property type="entry name" value="ZnF_C2H2"/>
    <property type="match status" value="4"/>
</dbReference>
<dbReference type="GO" id="GO:0000981">
    <property type="term" value="F:DNA-binding transcription factor activity, RNA polymerase II-specific"/>
    <property type="evidence" value="ECO:0007669"/>
    <property type="project" value="UniProtKB-ARBA"/>
</dbReference>
<feature type="compositionally biased region" description="Polar residues" evidence="8">
    <location>
        <begin position="180"/>
        <end position="198"/>
    </location>
</feature>
<gene>
    <name evidence="10" type="ORF">D9756_001571</name>
</gene>
<evidence type="ECO:0000256" key="8">
    <source>
        <dbReference type="SAM" id="MobiDB-lite"/>
    </source>
</evidence>
<keyword evidence="6" id="KW-0539">Nucleus</keyword>
<evidence type="ECO:0000313" key="10">
    <source>
        <dbReference type="EMBL" id="KAF5357911.1"/>
    </source>
</evidence>
<feature type="domain" description="C2H2-type" evidence="9">
    <location>
        <begin position="437"/>
        <end position="466"/>
    </location>
</feature>
<feature type="compositionally biased region" description="Basic and acidic residues" evidence="8">
    <location>
        <begin position="230"/>
        <end position="240"/>
    </location>
</feature>
<feature type="compositionally biased region" description="Acidic residues" evidence="8">
    <location>
        <begin position="602"/>
        <end position="618"/>
    </location>
</feature>
<feature type="region of interest" description="Disordered" evidence="8">
    <location>
        <begin position="280"/>
        <end position="402"/>
    </location>
</feature>
<evidence type="ECO:0000256" key="1">
    <source>
        <dbReference type="ARBA" id="ARBA00004123"/>
    </source>
</evidence>
<dbReference type="Proteomes" id="UP000559027">
    <property type="component" value="Unassembled WGS sequence"/>
</dbReference>
<evidence type="ECO:0000256" key="4">
    <source>
        <dbReference type="ARBA" id="ARBA00022771"/>
    </source>
</evidence>
<feature type="compositionally biased region" description="Basic and acidic residues" evidence="8">
    <location>
        <begin position="165"/>
        <end position="179"/>
    </location>
</feature>
<feature type="compositionally biased region" description="Basic and acidic residues" evidence="8">
    <location>
        <begin position="1"/>
        <end position="40"/>
    </location>
</feature>
<keyword evidence="5" id="KW-0862">Zinc</keyword>
<feature type="region of interest" description="Disordered" evidence="8">
    <location>
        <begin position="1"/>
        <end position="72"/>
    </location>
</feature>
<dbReference type="InterPro" id="IPR013087">
    <property type="entry name" value="Znf_C2H2_type"/>
</dbReference>
<dbReference type="FunFam" id="3.30.160.60:FF:000624">
    <property type="entry name" value="zinc finger protein 697"/>
    <property type="match status" value="1"/>
</dbReference>
<dbReference type="PROSITE" id="PS00028">
    <property type="entry name" value="ZINC_FINGER_C2H2_1"/>
    <property type="match status" value="4"/>
</dbReference>
<feature type="compositionally biased region" description="Pro residues" evidence="8">
    <location>
        <begin position="306"/>
        <end position="325"/>
    </location>
</feature>